<sequence>KDSTLTSNKSMLLPSNDLEMKTDNIFASPIAPDIDDLSPNYFDASIVPNGAILYYNNVTPYTESSKAEIQRNGKGVLSFDQLVDKKS</sequence>
<organism evidence="1 3">
    <name type="scientific">Rotaria magnacalcarata</name>
    <dbReference type="NCBI Taxonomy" id="392030"/>
    <lineage>
        <taxon>Eukaryota</taxon>
        <taxon>Metazoa</taxon>
        <taxon>Spiralia</taxon>
        <taxon>Gnathifera</taxon>
        <taxon>Rotifera</taxon>
        <taxon>Eurotatoria</taxon>
        <taxon>Bdelloidea</taxon>
        <taxon>Philodinida</taxon>
        <taxon>Philodinidae</taxon>
        <taxon>Rotaria</taxon>
    </lineage>
</organism>
<evidence type="ECO:0000313" key="2">
    <source>
        <dbReference type="EMBL" id="CAF5197841.1"/>
    </source>
</evidence>
<protein>
    <submittedName>
        <fullName evidence="1">Uncharacterized protein</fullName>
    </submittedName>
</protein>
<dbReference type="EMBL" id="CAJNRE010001649">
    <property type="protein sequence ID" value="CAF1948887.1"/>
    <property type="molecule type" value="Genomic_DNA"/>
</dbReference>
<evidence type="ECO:0000313" key="3">
    <source>
        <dbReference type="Proteomes" id="UP000663824"/>
    </source>
</evidence>
<feature type="non-terminal residue" evidence="1">
    <location>
        <position position="1"/>
    </location>
</feature>
<dbReference type="AlphaFoldDB" id="A0A816LQ51"/>
<name>A0A816LQ51_9BILA</name>
<dbReference type="Proteomes" id="UP000676336">
    <property type="component" value="Unassembled WGS sequence"/>
</dbReference>
<comment type="caution">
    <text evidence="1">The sequence shown here is derived from an EMBL/GenBank/DDBJ whole genome shotgun (WGS) entry which is preliminary data.</text>
</comment>
<reference evidence="1" key="1">
    <citation type="submission" date="2021-02" db="EMBL/GenBank/DDBJ databases">
        <authorList>
            <person name="Nowell W R."/>
        </authorList>
    </citation>
    <scope>NUCLEOTIDE SEQUENCE</scope>
</reference>
<proteinExistence type="predicted"/>
<accession>A0A816LQ51</accession>
<gene>
    <name evidence="1" type="ORF">MBJ925_LOCUS5813</name>
    <name evidence="2" type="ORF">SMN809_LOCUS74620</name>
</gene>
<dbReference type="Proteomes" id="UP000663824">
    <property type="component" value="Unassembled WGS sequence"/>
</dbReference>
<dbReference type="EMBL" id="CAJOBI010330549">
    <property type="protein sequence ID" value="CAF5197841.1"/>
    <property type="molecule type" value="Genomic_DNA"/>
</dbReference>
<evidence type="ECO:0000313" key="1">
    <source>
        <dbReference type="EMBL" id="CAF1948887.1"/>
    </source>
</evidence>